<dbReference type="GO" id="GO:0032259">
    <property type="term" value="P:methylation"/>
    <property type="evidence" value="ECO:0007669"/>
    <property type="project" value="UniProtKB-KW"/>
</dbReference>
<sequence length="283" mass="30083">MVAARLRDPVMIPALRNRLKRVVPLVAVVRVVRALATPLGRGWLRAGRAGAGLFQPATVTRLDRHPPLFAVVTARLADRAAPRLLSFGCSTGEEAVTLARYLPHARIDAIDANPACIVRARHTAARLAPRPASGRIDFACADTPDALVVRRQGAPGNDARNDAGDYGAEGYDAVFCLSVLRHGDLDVLRPEACTGLLPFARFAAAVAALDRCVAPGGMLILWGCHFRFTDTATASRYRVIATPGARPQPGPFYGPDDRMLPEGAYAAFVFVKDAAVTAGTIAA</sequence>
<dbReference type="EMBL" id="QAOG01000009">
    <property type="protein sequence ID" value="PTQ58341.1"/>
    <property type="molecule type" value="Genomic_DNA"/>
</dbReference>
<evidence type="ECO:0000313" key="5">
    <source>
        <dbReference type="Proteomes" id="UP000244189"/>
    </source>
</evidence>
<dbReference type="RefSeq" id="WP_107960032.1">
    <property type="nucleotide sequence ID" value="NZ_QAOG01000009.1"/>
</dbReference>
<dbReference type="Proteomes" id="UP000244189">
    <property type="component" value="Unassembled WGS sequence"/>
</dbReference>
<name>A0A2T5GG82_9SPHN</name>
<dbReference type="Gene3D" id="3.40.50.150">
    <property type="entry name" value="Vaccinia Virus protein VP39"/>
    <property type="match status" value="1"/>
</dbReference>
<dbReference type="SUPFAM" id="SSF53335">
    <property type="entry name" value="S-adenosyl-L-methionine-dependent methyltransferases"/>
    <property type="match status" value="1"/>
</dbReference>
<accession>A0A2T5GG82</accession>
<proteinExistence type="predicted"/>
<evidence type="ECO:0000256" key="3">
    <source>
        <dbReference type="ARBA" id="ARBA00022691"/>
    </source>
</evidence>
<gene>
    <name evidence="4" type="ORF">C8J26_3942</name>
</gene>
<dbReference type="PANTHER" id="PTHR43464:SF19">
    <property type="entry name" value="UBIQUINONE BIOSYNTHESIS O-METHYLTRANSFERASE, MITOCHONDRIAL"/>
    <property type="match status" value="1"/>
</dbReference>
<protein>
    <submittedName>
        <fullName evidence="4">Uncharacterized protein</fullName>
    </submittedName>
</protein>
<dbReference type="AlphaFoldDB" id="A0A2T5GG82"/>
<dbReference type="PANTHER" id="PTHR43464">
    <property type="entry name" value="METHYLTRANSFERASE"/>
    <property type="match status" value="1"/>
</dbReference>
<evidence type="ECO:0000313" key="4">
    <source>
        <dbReference type="EMBL" id="PTQ58341.1"/>
    </source>
</evidence>
<comment type="caution">
    <text evidence="4">The sequence shown here is derived from an EMBL/GenBank/DDBJ whole genome shotgun (WGS) entry which is preliminary data.</text>
</comment>
<evidence type="ECO:0000256" key="2">
    <source>
        <dbReference type="ARBA" id="ARBA00022679"/>
    </source>
</evidence>
<keyword evidence="2" id="KW-0808">Transferase</keyword>
<keyword evidence="5" id="KW-1185">Reference proteome</keyword>
<keyword evidence="3" id="KW-0949">S-adenosyl-L-methionine</keyword>
<dbReference type="GO" id="GO:0008168">
    <property type="term" value="F:methyltransferase activity"/>
    <property type="evidence" value="ECO:0007669"/>
    <property type="project" value="UniProtKB-KW"/>
</dbReference>
<keyword evidence="1" id="KW-0489">Methyltransferase</keyword>
<dbReference type="InterPro" id="IPR029063">
    <property type="entry name" value="SAM-dependent_MTases_sf"/>
</dbReference>
<evidence type="ECO:0000256" key="1">
    <source>
        <dbReference type="ARBA" id="ARBA00022603"/>
    </source>
</evidence>
<reference evidence="4 5" key="1">
    <citation type="submission" date="2018-04" db="EMBL/GenBank/DDBJ databases">
        <title>Genomic Encyclopedia of Type Strains, Phase III (KMG-III): the genomes of soil and plant-associated and newly described type strains.</title>
        <authorList>
            <person name="Whitman W."/>
        </authorList>
    </citation>
    <scope>NUCLEOTIDE SEQUENCE [LARGE SCALE GENOMIC DNA]</scope>
    <source>
        <strain evidence="4 5">MA101b</strain>
    </source>
</reference>
<organism evidence="4 5">
    <name type="scientific">Sphingomonas aurantiaca</name>
    <dbReference type="NCBI Taxonomy" id="185949"/>
    <lineage>
        <taxon>Bacteria</taxon>
        <taxon>Pseudomonadati</taxon>
        <taxon>Pseudomonadota</taxon>
        <taxon>Alphaproteobacteria</taxon>
        <taxon>Sphingomonadales</taxon>
        <taxon>Sphingomonadaceae</taxon>
        <taxon>Sphingomonas</taxon>
    </lineage>
</organism>